<reference evidence="6 7" key="1">
    <citation type="journal article" date="2015" name="Genome Announc.">
        <title>Genome Assemblies of Three Soil-Associated Devosia species: D. insulae, D. limi, and D. soli.</title>
        <authorList>
            <person name="Hassan Y.I."/>
            <person name="Lepp D."/>
            <person name="Zhou T."/>
        </authorList>
    </citation>
    <scope>NUCLEOTIDE SEQUENCE [LARGE SCALE GENOMIC DNA]</scope>
    <source>
        <strain evidence="6 7">DS-56</strain>
    </source>
</reference>
<dbReference type="PRINTS" id="PR00455">
    <property type="entry name" value="HTHTETR"/>
</dbReference>
<comment type="caution">
    <text evidence="6">The sequence shown here is derived from an EMBL/GenBank/DDBJ whole genome shotgun (WGS) entry which is preliminary data.</text>
</comment>
<keyword evidence="2 4" id="KW-0238">DNA-binding</keyword>
<evidence type="ECO:0000256" key="4">
    <source>
        <dbReference type="PROSITE-ProRule" id="PRU00335"/>
    </source>
</evidence>
<dbReference type="InterPro" id="IPR009057">
    <property type="entry name" value="Homeodomain-like_sf"/>
</dbReference>
<evidence type="ECO:0000313" key="6">
    <source>
        <dbReference type="EMBL" id="OEO29258.1"/>
    </source>
</evidence>
<dbReference type="Pfam" id="PF00440">
    <property type="entry name" value="TetR_N"/>
    <property type="match status" value="1"/>
</dbReference>
<evidence type="ECO:0000256" key="2">
    <source>
        <dbReference type="ARBA" id="ARBA00023125"/>
    </source>
</evidence>
<protein>
    <recommendedName>
        <fullName evidence="5">HTH tetR-type domain-containing protein</fullName>
    </recommendedName>
</protein>
<accession>A0A1E5XKZ2</accession>
<feature type="domain" description="HTH tetR-type" evidence="5">
    <location>
        <begin position="1"/>
        <end position="59"/>
    </location>
</feature>
<dbReference type="Gene3D" id="1.10.357.10">
    <property type="entry name" value="Tetracycline Repressor, domain 2"/>
    <property type="match status" value="1"/>
</dbReference>
<keyword evidence="7" id="KW-1185">Reference proteome</keyword>
<feature type="DNA-binding region" description="H-T-H motif" evidence="4">
    <location>
        <begin position="22"/>
        <end position="41"/>
    </location>
</feature>
<keyword evidence="1" id="KW-0805">Transcription regulation</keyword>
<proteinExistence type="predicted"/>
<evidence type="ECO:0000256" key="3">
    <source>
        <dbReference type="ARBA" id="ARBA00023163"/>
    </source>
</evidence>
<dbReference type="GO" id="GO:0003700">
    <property type="term" value="F:DNA-binding transcription factor activity"/>
    <property type="evidence" value="ECO:0007669"/>
    <property type="project" value="TreeGrafter"/>
</dbReference>
<gene>
    <name evidence="6" type="ORF">VW23_026440</name>
</gene>
<dbReference type="EMBL" id="LAJE02000294">
    <property type="protein sequence ID" value="OEO29258.1"/>
    <property type="molecule type" value="Genomic_DNA"/>
</dbReference>
<organism evidence="6 7">
    <name type="scientific">Devosia insulae DS-56</name>
    <dbReference type="NCBI Taxonomy" id="1116389"/>
    <lineage>
        <taxon>Bacteria</taxon>
        <taxon>Pseudomonadati</taxon>
        <taxon>Pseudomonadota</taxon>
        <taxon>Alphaproteobacteria</taxon>
        <taxon>Hyphomicrobiales</taxon>
        <taxon>Devosiaceae</taxon>
        <taxon>Devosia</taxon>
    </lineage>
</organism>
<sequence>MHRALAKAAFELHSSVGPARTTISAIAEHAGVQRLTVYRHFADQDAIFAACIAHAYELDPPPDAQAWTSIADPEARLRAALTATYGYYRRNQRLLANVYRDAELPAVAARLAHHAELQLGAVAVLNMGWSAANHRMLAAAIGHALDFSTWRSLAQTRGLSDAEATEAMTVFVKGIVSASAVAVRVSTAG</sequence>
<keyword evidence="3" id="KW-0804">Transcription</keyword>
<evidence type="ECO:0000313" key="7">
    <source>
        <dbReference type="Proteomes" id="UP000095463"/>
    </source>
</evidence>
<dbReference type="PANTHER" id="PTHR30055:SF238">
    <property type="entry name" value="MYCOFACTOCIN BIOSYNTHESIS TRANSCRIPTIONAL REGULATOR MFTR-RELATED"/>
    <property type="match status" value="1"/>
</dbReference>
<dbReference type="PROSITE" id="PS50977">
    <property type="entry name" value="HTH_TETR_2"/>
    <property type="match status" value="1"/>
</dbReference>
<name>A0A1E5XKZ2_9HYPH</name>
<dbReference type="GO" id="GO:0000976">
    <property type="term" value="F:transcription cis-regulatory region binding"/>
    <property type="evidence" value="ECO:0007669"/>
    <property type="project" value="TreeGrafter"/>
</dbReference>
<evidence type="ECO:0000259" key="5">
    <source>
        <dbReference type="PROSITE" id="PS50977"/>
    </source>
</evidence>
<dbReference type="AlphaFoldDB" id="A0A1E5XKZ2"/>
<dbReference type="InterPro" id="IPR001647">
    <property type="entry name" value="HTH_TetR"/>
</dbReference>
<evidence type="ECO:0000256" key="1">
    <source>
        <dbReference type="ARBA" id="ARBA00023015"/>
    </source>
</evidence>
<dbReference type="SUPFAM" id="SSF46689">
    <property type="entry name" value="Homeodomain-like"/>
    <property type="match status" value="1"/>
</dbReference>
<dbReference type="PANTHER" id="PTHR30055">
    <property type="entry name" value="HTH-TYPE TRANSCRIPTIONAL REGULATOR RUTR"/>
    <property type="match status" value="1"/>
</dbReference>
<dbReference type="InterPro" id="IPR050109">
    <property type="entry name" value="HTH-type_TetR-like_transc_reg"/>
</dbReference>
<dbReference type="Proteomes" id="UP000095463">
    <property type="component" value="Unassembled WGS sequence"/>
</dbReference>